<dbReference type="EMBL" id="CP059399">
    <property type="protein sequence ID" value="QLY31256.1"/>
    <property type="molecule type" value="Genomic_DNA"/>
</dbReference>
<evidence type="ECO:0000313" key="1">
    <source>
        <dbReference type="EMBL" id="QLY31256.1"/>
    </source>
</evidence>
<dbReference type="Proteomes" id="UP000515512">
    <property type="component" value="Chromosome"/>
</dbReference>
<dbReference type="AlphaFoldDB" id="A0A7D6VJ59"/>
<proteinExistence type="predicted"/>
<reference evidence="1 2" key="1">
    <citation type="submission" date="2020-07" db="EMBL/GenBank/DDBJ databases">
        <authorList>
            <person name="Zhuang K."/>
            <person name="Ran Y."/>
        </authorList>
    </citation>
    <scope>NUCLEOTIDE SEQUENCE [LARGE SCALE GENOMIC DNA]</scope>
    <source>
        <strain evidence="1 2">WCH-YHL-001</strain>
    </source>
</reference>
<evidence type="ECO:0008006" key="3">
    <source>
        <dbReference type="Google" id="ProtNLM"/>
    </source>
</evidence>
<name>A0A7D6VJ59_9NOCA</name>
<dbReference type="KEGG" id="nhu:H0264_02465"/>
<dbReference type="RefSeq" id="WP_181582452.1">
    <property type="nucleotide sequence ID" value="NZ_CP059399.1"/>
</dbReference>
<sequence>MFGHATAIGYLRSDISGARKQWDEHQNRGRAARLGYTLAKTVVFSQRTDDPIQRLINVIRNTGAEAIVVPSADHFGGDIPEALVRVADVITVQPERTYARWSAGQLPEEMRAE</sequence>
<protein>
    <recommendedName>
        <fullName evidence="3">Resolvase/invertase-type recombinase catalytic domain-containing protein</fullName>
    </recommendedName>
</protein>
<gene>
    <name evidence="1" type="ORF">H0264_02465</name>
</gene>
<organism evidence="1 2">
    <name type="scientific">Nocardia huaxiensis</name>
    <dbReference type="NCBI Taxonomy" id="2755382"/>
    <lineage>
        <taxon>Bacteria</taxon>
        <taxon>Bacillati</taxon>
        <taxon>Actinomycetota</taxon>
        <taxon>Actinomycetes</taxon>
        <taxon>Mycobacteriales</taxon>
        <taxon>Nocardiaceae</taxon>
        <taxon>Nocardia</taxon>
    </lineage>
</organism>
<keyword evidence="2" id="KW-1185">Reference proteome</keyword>
<accession>A0A7D6VJ59</accession>
<evidence type="ECO:0000313" key="2">
    <source>
        <dbReference type="Proteomes" id="UP000515512"/>
    </source>
</evidence>